<dbReference type="InterPro" id="IPR039920">
    <property type="entry name" value="MMS19"/>
</dbReference>
<feature type="repeat" description="HEAT" evidence="1">
    <location>
        <begin position="1076"/>
        <end position="1106"/>
    </location>
</feature>
<comment type="subcellular location">
    <subcellularLocation>
        <location evidence="2">Cytoplasm</location>
        <location evidence="2">Cytoskeleton</location>
        <location evidence="2">Spindle</location>
    </subcellularLocation>
    <subcellularLocation>
        <location evidence="2">Nucleus</location>
    </subcellularLocation>
</comment>
<dbReference type="Gene3D" id="1.25.10.10">
    <property type="entry name" value="Leucine-rich Repeat Variant"/>
    <property type="match status" value="1"/>
</dbReference>
<keyword evidence="2" id="KW-0206">Cytoskeleton</keyword>
<evidence type="ECO:0000256" key="1">
    <source>
        <dbReference type="PROSITE-ProRule" id="PRU00103"/>
    </source>
</evidence>
<keyword evidence="2" id="KW-0234">DNA repair</keyword>
<evidence type="ECO:0000313" key="4">
    <source>
        <dbReference type="EMBL" id="TGZ72008.1"/>
    </source>
</evidence>
<feature type="domain" description="MMS19 N-terminal" evidence="3">
    <location>
        <begin position="8"/>
        <end position="256"/>
    </location>
</feature>
<reference evidence="4 5" key="1">
    <citation type="journal article" date="2019" name="BMC Genomics">
        <title>New insights from Opisthorchis felineus genome: update on genomics of the epidemiologically important liver flukes.</title>
        <authorList>
            <person name="Ershov N.I."/>
            <person name="Mordvinov V.A."/>
            <person name="Prokhortchouk E.B."/>
            <person name="Pakharukova M.Y."/>
            <person name="Gunbin K.V."/>
            <person name="Ustyantsev K."/>
            <person name="Genaev M.A."/>
            <person name="Blinov A.G."/>
            <person name="Mazur A."/>
            <person name="Boulygina E."/>
            <person name="Tsygankova S."/>
            <person name="Khrameeva E."/>
            <person name="Chekanov N."/>
            <person name="Fan G."/>
            <person name="Xiao A."/>
            <person name="Zhang H."/>
            <person name="Xu X."/>
            <person name="Yang H."/>
            <person name="Solovyev V."/>
            <person name="Lee S.M."/>
            <person name="Liu X."/>
            <person name="Afonnikov D.A."/>
            <person name="Skryabin K.G."/>
        </authorList>
    </citation>
    <scope>NUCLEOTIDE SEQUENCE [LARGE SCALE GENOMIC DNA]</scope>
    <source>
        <strain evidence="4">AK-0245</strain>
        <tissue evidence="4">Whole organism</tissue>
    </source>
</reference>
<dbReference type="GO" id="GO:0016226">
    <property type="term" value="P:iron-sulfur cluster assembly"/>
    <property type="evidence" value="ECO:0007669"/>
    <property type="project" value="UniProtKB-UniRule"/>
</dbReference>
<comment type="similarity">
    <text evidence="2">Belongs to the MET18/MMS19 family.</text>
</comment>
<comment type="caution">
    <text evidence="4">The sequence shown here is derived from an EMBL/GenBank/DDBJ whole genome shotgun (WGS) entry which is preliminary data.</text>
</comment>
<keyword evidence="2" id="KW-0963">Cytoplasm</keyword>
<dbReference type="OrthoDB" id="342900at2759"/>
<dbReference type="GO" id="GO:0097361">
    <property type="term" value="C:cytosolic [4Fe-4S] assembly targeting complex"/>
    <property type="evidence" value="ECO:0007669"/>
    <property type="project" value="UniProtKB-UniRule"/>
</dbReference>
<keyword evidence="5" id="KW-1185">Reference proteome</keyword>
<dbReference type="EMBL" id="SJOL01004118">
    <property type="protein sequence ID" value="TGZ72008.1"/>
    <property type="molecule type" value="Genomic_DNA"/>
</dbReference>
<evidence type="ECO:0000313" key="5">
    <source>
        <dbReference type="Proteomes" id="UP000308267"/>
    </source>
</evidence>
<protein>
    <recommendedName>
        <fullName evidence="2">MMS19 nucleotide excision repair protein</fullName>
    </recommendedName>
</protein>
<keyword evidence="2" id="KW-0227">DNA damage</keyword>
<dbReference type="PANTHER" id="PTHR12891">
    <property type="entry name" value="DNA REPAIR/TRANSCRIPTION PROTEIN MET18/MMS19"/>
    <property type="match status" value="1"/>
</dbReference>
<name>A0A4S2MCH5_OPIFE</name>
<dbReference type="STRING" id="147828.A0A4S2MCH5"/>
<dbReference type="PROSITE" id="PS50077">
    <property type="entry name" value="HEAT_REPEAT"/>
    <property type="match status" value="1"/>
</dbReference>
<evidence type="ECO:0000259" key="3">
    <source>
        <dbReference type="Pfam" id="PF14500"/>
    </source>
</evidence>
<dbReference type="InterPro" id="IPR021133">
    <property type="entry name" value="HEAT_type_2"/>
</dbReference>
<dbReference type="GO" id="GO:0006281">
    <property type="term" value="P:DNA repair"/>
    <property type="evidence" value="ECO:0007669"/>
    <property type="project" value="UniProtKB-UniRule"/>
</dbReference>
<comment type="subunit">
    <text evidence="2">Component of the CIA complex.</text>
</comment>
<gene>
    <name evidence="4" type="ORF">CRM22_002329</name>
</gene>
<dbReference type="Pfam" id="PF14500">
    <property type="entry name" value="MMS19_N"/>
    <property type="match status" value="1"/>
</dbReference>
<dbReference type="GO" id="GO:0005634">
    <property type="term" value="C:nucleus"/>
    <property type="evidence" value="ECO:0007669"/>
    <property type="project" value="UniProtKB-SubCell"/>
</dbReference>
<dbReference type="InterPro" id="IPR016024">
    <property type="entry name" value="ARM-type_fold"/>
</dbReference>
<proteinExistence type="inferred from homology"/>
<dbReference type="Proteomes" id="UP000308267">
    <property type="component" value="Unassembled WGS sequence"/>
</dbReference>
<evidence type="ECO:0000256" key="2">
    <source>
        <dbReference type="RuleBase" id="RU367072"/>
    </source>
</evidence>
<comment type="function">
    <text evidence="2">Key component of the cytosolic iron-sulfur protein assembly (CIA) complex, a multiprotein complex that mediates the incorporation of iron-sulfur cluster into apoproteins specifically involved in DNA metabolism and genomic integrity. In the CIA complex, MMS19 acts as an adapter between early-acting CIA components and a subset of cellular target iron-sulfur proteins.</text>
</comment>
<sequence length="1106" mass="122222">MTSLLDLVQSLESGLVDTKTASQKDTLRTLVNGLQAIPIDDVQDKEVQCLVEFLVSRLALADPDIICTILDGFLWLARAVRADSTRLLCPAQATHICHDGLFGQLIIQSLTKAPRLRVFRLLQLLLHGPHLSGLKMMGRSFLVAYVQAVDGEKDPECLTIIFDMHLVVIAQFELDEMQEDFFETMAAYFPINFTPPTGEGAPNISRASLSEGLHRCLFASRTFSAPYLLPLLCEKADSDWPQAQLDSLSLLTDCLHGRLGSTDMLGELRGPSIALHHLTSYLILIAHVLEKMANKSISHKLDKLTRSCLTGLVHAYSSQTRDIHLLKNFVAMLLKTFGIVLDEAETNAPVGSILSPPKLPTDQLQNYLLEAVCYSQPDHLLCGLLMDHLLRFICSPLIHWSSTGTDKLESIVTILGPWQPFFALACRLLDACADSAQTSGQLSMVGRQIYEGTLHLLTTFHAALIADASESELLESKLPYELVITIFGLSTRLSRYDSARDITTAAELNQMIELFGLVVRRLGHKYLRVVPASNLDTMREELEAIVSHLYRSASPPTLELLNSILFGRIEATFNQPSPGSCLALSLLQRAALTNPLVMARLFQFLLDETTSTGKDHRNLISVSSLISVLHFFAQTAAKSPVESCSPTMLRHLCDLLLGRLDVICQLMKEQPAPSQCMVENLGTTFRIITGLSEDSQQIKLFKFFNTQSQSVLAHEPLICVLFCSVIIALRGSVIETLGPSDIMLKLFQLATHTTPPAQLENSVFEYITTAVAQAYASVLNKCTEPLDSDINSHVVTTFDRLWNDSPSLNGLERFACHWLVVCLQSLLAHPGPSRRVVFDKLSSVLLRFPEKVLPKMNFSLLETRICELLEVLPTICSLGPPGSATSEVCHWEGTGLFVQKTFYLVTLPLAEQINALPDALGISSSTEQQHSVKRLRDAYLTAFLRLCLPLPTDLLELHLKELTHYVLLAITSSRSLHTQTAGLRLFCSIVDCVKNDSKQLTSRFSAGDMDDVFACLPRLLESAAGRTSDKMESGYCAVDGQSSRMATLTRLSIAHCLYSLVSLPAEVVGRHRDTHVLPVLVQLLDDPVRVVRTEASKANNAWLAHI</sequence>
<organism evidence="4 5">
    <name type="scientific">Opisthorchis felineus</name>
    <dbReference type="NCBI Taxonomy" id="147828"/>
    <lineage>
        <taxon>Eukaryota</taxon>
        <taxon>Metazoa</taxon>
        <taxon>Spiralia</taxon>
        <taxon>Lophotrochozoa</taxon>
        <taxon>Platyhelminthes</taxon>
        <taxon>Trematoda</taxon>
        <taxon>Digenea</taxon>
        <taxon>Opisthorchiida</taxon>
        <taxon>Opisthorchiata</taxon>
        <taxon>Opisthorchiidae</taxon>
        <taxon>Opisthorchis</taxon>
    </lineage>
</organism>
<keyword evidence="2" id="KW-0539">Nucleus</keyword>
<accession>A0A4S2MCH5</accession>
<dbReference type="InterPro" id="IPR011989">
    <property type="entry name" value="ARM-like"/>
</dbReference>
<dbReference type="AlphaFoldDB" id="A0A4S2MCH5"/>
<dbReference type="SUPFAM" id="SSF48371">
    <property type="entry name" value="ARM repeat"/>
    <property type="match status" value="1"/>
</dbReference>
<dbReference type="GO" id="GO:0005819">
    <property type="term" value="C:spindle"/>
    <property type="evidence" value="ECO:0007669"/>
    <property type="project" value="UniProtKB-SubCell"/>
</dbReference>
<dbReference type="PANTHER" id="PTHR12891:SF0">
    <property type="entry name" value="MMS19 NUCLEOTIDE EXCISION REPAIR PROTEIN HOMOLOG"/>
    <property type="match status" value="1"/>
</dbReference>
<dbReference type="GO" id="GO:0051604">
    <property type="term" value="P:protein maturation"/>
    <property type="evidence" value="ECO:0007669"/>
    <property type="project" value="UniProtKB-UniRule"/>
</dbReference>
<dbReference type="InterPro" id="IPR029240">
    <property type="entry name" value="MMS19_N"/>
</dbReference>